<keyword evidence="1" id="KW-1133">Transmembrane helix</keyword>
<keyword evidence="1" id="KW-0812">Transmembrane</keyword>
<gene>
    <name evidence="2" type="ORF">DP120_17130</name>
</gene>
<keyword evidence="1" id="KW-0472">Membrane</keyword>
<feature type="transmembrane region" description="Helical" evidence="1">
    <location>
        <begin position="236"/>
        <end position="254"/>
    </location>
</feature>
<evidence type="ECO:0000313" key="3">
    <source>
        <dbReference type="Proteomes" id="UP000251002"/>
    </source>
</evidence>
<name>A0A365KK09_9BACL</name>
<comment type="caution">
    <text evidence="2">The sequence shown here is derived from an EMBL/GenBank/DDBJ whole genome shotgun (WGS) entry which is preliminary data.</text>
</comment>
<feature type="transmembrane region" description="Helical" evidence="1">
    <location>
        <begin position="212"/>
        <end position="230"/>
    </location>
</feature>
<organism evidence="2 3">
    <name type="scientific">Planococcus halotolerans</name>
    <dbReference type="NCBI Taxonomy" id="2233542"/>
    <lineage>
        <taxon>Bacteria</taxon>
        <taxon>Bacillati</taxon>
        <taxon>Bacillota</taxon>
        <taxon>Bacilli</taxon>
        <taxon>Bacillales</taxon>
        <taxon>Caryophanaceae</taxon>
        <taxon>Planococcus</taxon>
    </lineage>
</organism>
<feature type="transmembrane region" description="Helical" evidence="1">
    <location>
        <begin position="181"/>
        <end position="200"/>
    </location>
</feature>
<reference evidence="2 3" key="1">
    <citation type="submission" date="2018-06" db="EMBL/GenBank/DDBJ databases">
        <title>The draft genome sequences of strains SCU63 and S1.</title>
        <authorList>
            <person name="Gan L."/>
        </authorList>
    </citation>
    <scope>NUCLEOTIDE SEQUENCE [LARGE SCALE GENOMIC DNA]</scope>
    <source>
        <strain evidence="2 3">SCU63</strain>
    </source>
</reference>
<dbReference type="Proteomes" id="UP000251002">
    <property type="component" value="Unassembled WGS sequence"/>
</dbReference>
<feature type="transmembrane region" description="Helical" evidence="1">
    <location>
        <begin position="6"/>
        <end position="33"/>
    </location>
</feature>
<protein>
    <submittedName>
        <fullName evidence="2">Uncharacterized protein</fullName>
    </submittedName>
</protein>
<accession>A0A365KK09</accession>
<dbReference type="AlphaFoldDB" id="A0A365KK09"/>
<dbReference type="EMBL" id="QLZR01000010">
    <property type="protein sequence ID" value="RAZ73455.1"/>
    <property type="molecule type" value="Genomic_DNA"/>
</dbReference>
<proteinExistence type="predicted"/>
<evidence type="ECO:0000256" key="1">
    <source>
        <dbReference type="SAM" id="Phobius"/>
    </source>
</evidence>
<sequence>MSDRIIELIISVFETNPVVILFILIFSWIFIWLTKEIRIQLDKERNDQETEVKTSLEVLCRILSEGEKYRSHRDKENFFSAIYAALPFIDYRFARELLSGINQEETPEEQRILNLTELVHNKILILTPNNKVFSNSMYLFEDVEKMFFRIWNVIRPAILSFCVLIFAILLWMIAFPLESQFWAVVKPACFTLSGVLLVFTIDLIKDGKRIKLISTIFGSSSVLSLITVFSPEKYSWIPLSLFIILLSTAFYMGIKDKKKNT</sequence>
<keyword evidence="3" id="KW-1185">Reference proteome</keyword>
<evidence type="ECO:0000313" key="2">
    <source>
        <dbReference type="EMBL" id="RAZ73455.1"/>
    </source>
</evidence>
<dbReference type="RefSeq" id="WP_112224852.1">
    <property type="nucleotide sequence ID" value="NZ_QLZR01000010.1"/>
</dbReference>
<feature type="transmembrane region" description="Helical" evidence="1">
    <location>
        <begin position="153"/>
        <end position="175"/>
    </location>
</feature>